<reference evidence="3 4" key="2">
    <citation type="journal article" date="2010" name="Stand. Genomic Sci.">
        <title>Complete genome sequence of Nakamurella multipartita type strain (Y-104).</title>
        <authorList>
            <person name="Tice H."/>
            <person name="Mayilraj S."/>
            <person name="Sims D."/>
            <person name="Lapidus A."/>
            <person name="Nolan M."/>
            <person name="Lucas S."/>
            <person name="Glavina Del Rio T."/>
            <person name="Copeland A."/>
            <person name="Cheng J.F."/>
            <person name="Meincke L."/>
            <person name="Bruce D."/>
            <person name="Goodwin L."/>
            <person name="Pitluck S."/>
            <person name="Ivanova N."/>
            <person name="Mavromatis K."/>
            <person name="Ovchinnikova G."/>
            <person name="Pati A."/>
            <person name="Chen A."/>
            <person name="Palaniappan K."/>
            <person name="Land M."/>
            <person name="Hauser L."/>
            <person name="Chang Y.J."/>
            <person name="Jeffries C.D."/>
            <person name="Detter J.C."/>
            <person name="Brettin T."/>
            <person name="Rohde M."/>
            <person name="Goker M."/>
            <person name="Bristow J."/>
            <person name="Eisen J.A."/>
            <person name="Markowitz V."/>
            <person name="Hugenholtz P."/>
            <person name="Kyrpides N.C."/>
            <person name="Klenk H.P."/>
            <person name="Chen F."/>
        </authorList>
    </citation>
    <scope>NUCLEOTIDE SEQUENCE [LARGE SCALE GENOMIC DNA]</scope>
    <source>
        <strain evidence="4">ATCC 700099 / DSM 44233 / CIP 104796 / JCM 9543 / NBRC 105858 / Y-104</strain>
    </source>
</reference>
<evidence type="ECO:0000259" key="2">
    <source>
        <dbReference type="Pfam" id="PF20408"/>
    </source>
</evidence>
<feature type="region of interest" description="Disordered" evidence="1">
    <location>
        <begin position="1"/>
        <end position="24"/>
    </location>
</feature>
<dbReference type="PANTHER" id="PTHR13136">
    <property type="entry name" value="TESTIS DEVELOPMENT PROTEIN PRTD"/>
    <property type="match status" value="1"/>
</dbReference>
<evidence type="ECO:0000256" key="1">
    <source>
        <dbReference type="SAM" id="MobiDB-lite"/>
    </source>
</evidence>
<dbReference type="RefSeq" id="WP_015749140.1">
    <property type="nucleotide sequence ID" value="NC_013235.1"/>
</dbReference>
<dbReference type="GO" id="GO:0016787">
    <property type="term" value="F:hydrolase activity"/>
    <property type="evidence" value="ECO:0007669"/>
    <property type="project" value="UniProtKB-KW"/>
</dbReference>
<reference evidence="4" key="1">
    <citation type="submission" date="2009-09" db="EMBL/GenBank/DDBJ databases">
        <title>The complete genome of Nakamurella multipartita DSM 44233.</title>
        <authorList>
            <consortium name="US DOE Joint Genome Institute (JGI-PGF)"/>
            <person name="Lucas S."/>
            <person name="Copeland A."/>
            <person name="Lapidus A."/>
            <person name="Glavina del Rio T."/>
            <person name="Dalin E."/>
            <person name="Tice H."/>
            <person name="Bruce D."/>
            <person name="Goodwin L."/>
            <person name="Pitluck S."/>
            <person name="Kyrpides N."/>
            <person name="Mavromatis K."/>
            <person name="Ivanova N."/>
            <person name="Ovchinnikova G."/>
            <person name="Sims D."/>
            <person name="Meincke L."/>
            <person name="Brettin T."/>
            <person name="Detter J.C."/>
            <person name="Han C."/>
            <person name="Larimer F."/>
            <person name="Land M."/>
            <person name="Hauser L."/>
            <person name="Markowitz V."/>
            <person name="Cheng J.-F."/>
            <person name="Hugenholtz P."/>
            <person name="Woyke T."/>
            <person name="Wu D."/>
            <person name="Klenk H.-P."/>
            <person name="Eisen J.A."/>
        </authorList>
    </citation>
    <scope>NUCLEOTIDE SEQUENCE [LARGE SCALE GENOMIC DNA]</scope>
    <source>
        <strain evidence="4">ATCC 700099 / DSM 44233 / CIP 104796 / JCM 9543 / NBRC 105858 / Y-104</strain>
    </source>
</reference>
<dbReference type="InParanoid" id="C8XHL2"/>
<dbReference type="KEGG" id="nml:Namu_4023"/>
<dbReference type="OrthoDB" id="652634at2"/>
<keyword evidence="3" id="KW-0378">Hydrolase</keyword>
<feature type="domain" description="KANL3/Tex30 alpha/beta hydrolase-like" evidence="2">
    <location>
        <begin position="21"/>
        <end position="180"/>
    </location>
</feature>
<proteinExistence type="predicted"/>
<dbReference type="STRING" id="479431.Namu_4023"/>
<dbReference type="SUPFAM" id="SSF53474">
    <property type="entry name" value="alpha/beta-Hydrolases"/>
    <property type="match status" value="1"/>
</dbReference>
<gene>
    <name evidence="3" type="ordered locus">Namu_4023</name>
</gene>
<dbReference type="eggNOG" id="COG3571">
    <property type="taxonomic scope" value="Bacteria"/>
</dbReference>
<dbReference type="ESTHER" id="nakmy-c8xhl2">
    <property type="family name" value="NLS3-Tex30"/>
</dbReference>
<evidence type="ECO:0000313" key="3">
    <source>
        <dbReference type="EMBL" id="ACV80315.1"/>
    </source>
</evidence>
<dbReference type="Pfam" id="PF20408">
    <property type="entry name" value="Abhydrolase_11"/>
    <property type="match status" value="1"/>
</dbReference>
<protein>
    <submittedName>
        <fullName evidence="3">Alpha/beta fold family hydrolase</fullName>
    </submittedName>
</protein>
<name>C8XHL2_NAKMY</name>
<dbReference type="EMBL" id="CP001737">
    <property type="protein sequence ID" value="ACV80315.1"/>
    <property type="molecule type" value="Genomic_DNA"/>
</dbReference>
<dbReference type="Proteomes" id="UP000002218">
    <property type="component" value="Chromosome"/>
</dbReference>
<dbReference type="InterPro" id="IPR046879">
    <property type="entry name" value="KANL3/Tex30_Abhydrolase"/>
</dbReference>
<evidence type="ECO:0000313" key="4">
    <source>
        <dbReference type="Proteomes" id="UP000002218"/>
    </source>
</evidence>
<dbReference type="InterPro" id="IPR029058">
    <property type="entry name" value="AB_hydrolase_fold"/>
</dbReference>
<sequence>MGQADAVNFSQPDRGPSIGGLLLTPGAGADRHQRTLVAVEQAVAPLPCERVDFPYRLRGSRMPDKPEVAIAHLAEQAAALVDRWGIAPQALVLGGRSYGGRMCSMAVAQGVPAAALVLLSYPLHPPGKPERLRTEHFGQIRVPVLVVSGRGDPFGTTQEFERELAAIPGPVTTVWLPGGHDPRRYDEVAGIVAGWLGELAAGG</sequence>
<dbReference type="InterPro" id="IPR026555">
    <property type="entry name" value="NSL3/Tex30"/>
</dbReference>
<dbReference type="HOGENOM" id="CLU_072792_3_1_11"/>
<keyword evidence="4" id="KW-1185">Reference proteome</keyword>
<dbReference type="AlphaFoldDB" id="C8XHL2"/>
<organism evidence="3 4">
    <name type="scientific">Nakamurella multipartita (strain ATCC 700099 / DSM 44233 / CIP 104796 / JCM 9543 / NBRC 105858 / Y-104)</name>
    <name type="common">Microsphaera multipartita</name>
    <dbReference type="NCBI Taxonomy" id="479431"/>
    <lineage>
        <taxon>Bacteria</taxon>
        <taxon>Bacillati</taxon>
        <taxon>Actinomycetota</taxon>
        <taxon>Actinomycetes</taxon>
        <taxon>Nakamurellales</taxon>
        <taxon>Nakamurellaceae</taxon>
        <taxon>Nakamurella</taxon>
    </lineage>
</organism>
<dbReference type="Gene3D" id="3.40.50.1820">
    <property type="entry name" value="alpha/beta hydrolase"/>
    <property type="match status" value="2"/>
</dbReference>
<dbReference type="PANTHER" id="PTHR13136:SF11">
    <property type="entry name" value="TESTIS-EXPRESSED PROTEIN 30"/>
    <property type="match status" value="1"/>
</dbReference>
<accession>C8XHL2</accession>